<feature type="domain" description="C2H2-type" evidence="3">
    <location>
        <begin position="241"/>
        <end position="268"/>
    </location>
</feature>
<dbReference type="Gene3D" id="3.30.160.60">
    <property type="entry name" value="Classic Zinc Finger"/>
    <property type="match status" value="1"/>
</dbReference>
<keyword evidence="1" id="KW-0863">Zinc-finger</keyword>
<evidence type="ECO:0000313" key="5">
    <source>
        <dbReference type="Proteomes" id="UP000218811"/>
    </source>
</evidence>
<proteinExistence type="predicted"/>
<evidence type="ECO:0000313" key="4">
    <source>
        <dbReference type="EMBL" id="PCH36005.1"/>
    </source>
</evidence>
<feature type="region of interest" description="Disordered" evidence="2">
    <location>
        <begin position="16"/>
        <end position="36"/>
    </location>
</feature>
<dbReference type="AlphaFoldDB" id="A0A2H3J2R9"/>
<dbReference type="SMART" id="SM00355">
    <property type="entry name" value="ZnF_C2H2"/>
    <property type="match status" value="2"/>
</dbReference>
<dbReference type="STRING" id="742152.A0A2H3J2R9"/>
<feature type="region of interest" description="Disordered" evidence="2">
    <location>
        <begin position="124"/>
        <end position="151"/>
    </location>
</feature>
<dbReference type="PROSITE" id="PS00028">
    <property type="entry name" value="ZINC_FINGER_C2H2_1"/>
    <property type="match status" value="1"/>
</dbReference>
<evidence type="ECO:0000256" key="2">
    <source>
        <dbReference type="SAM" id="MobiDB-lite"/>
    </source>
</evidence>
<dbReference type="PROSITE" id="PS50157">
    <property type="entry name" value="ZINC_FINGER_C2H2_2"/>
    <property type="match status" value="2"/>
</dbReference>
<keyword evidence="1" id="KW-0862">Zinc</keyword>
<dbReference type="SUPFAM" id="SSF57667">
    <property type="entry name" value="beta-beta-alpha zinc fingers"/>
    <property type="match status" value="1"/>
</dbReference>
<name>A0A2H3J2R9_WOLCO</name>
<dbReference type="GO" id="GO:0008270">
    <property type="term" value="F:zinc ion binding"/>
    <property type="evidence" value="ECO:0007669"/>
    <property type="project" value="UniProtKB-KW"/>
</dbReference>
<evidence type="ECO:0000259" key="3">
    <source>
        <dbReference type="PROSITE" id="PS50157"/>
    </source>
</evidence>
<dbReference type="EMBL" id="KB467865">
    <property type="protein sequence ID" value="PCH36005.1"/>
    <property type="molecule type" value="Genomic_DNA"/>
</dbReference>
<dbReference type="InterPro" id="IPR013087">
    <property type="entry name" value="Znf_C2H2_type"/>
</dbReference>
<dbReference type="OrthoDB" id="8922241at2759"/>
<protein>
    <recommendedName>
        <fullName evidence="3">C2H2-type domain-containing protein</fullName>
    </recommendedName>
</protein>
<reference evidence="4 5" key="1">
    <citation type="journal article" date="2012" name="Science">
        <title>The Paleozoic origin of enzymatic lignin decomposition reconstructed from 31 fungal genomes.</title>
        <authorList>
            <person name="Floudas D."/>
            <person name="Binder M."/>
            <person name="Riley R."/>
            <person name="Barry K."/>
            <person name="Blanchette R.A."/>
            <person name="Henrissat B."/>
            <person name="Martinez A.T."/>
            <person name="Otillar R."/>
            <person name="Spatafora J.W."/>
            <person name="Yadav J.S."/>
            <person name="Aerts A."/>
            <person name="Benoit I."/>
            <person name="Boyd A."/>
            <person name="Carlson A."/>
            <person name="Copeland A."/>
            <person name="Coutinho P.M."/>
            <person name="de Vries R.P."/>
            <person name="Ferreira P."/>
            <person name="Findley K."/>
            <person name="Foster B."/>
            <person name="Gaskell J."/>
            <person name="Glotzer D."/>
            <person name="Gorecki P."/>
            <person name="Heitman J."/>
            <person name="Hesse C."/>
            <person name="Hori C."/>
            <person name="Igarashi K."/>
            <person name="Jurgens J.A."/>
            <person name="Kallen N."/>
            <person name="Kersten P."/>
            <person name="Kohler A."/>
            <person name="Kuees U."/>
            <person name="Kumar T.K.A."/>
            <person name="Kuo A."/>
            <person name="LaButti K."/>
            <person name="Larrondo L.F."/>
            <person name="Lindquist E."/>
            <person name="Ling A."/>
            <person name="Lombard V."/>
            <person name="Lucas S."/>
            <person name="Lundell T."/>
            <person name="Martin R."/>
            <person name="McLaughlin D.J."/>
            <person name="Morgenstern I."/>
            <person name="Morin E."/>
            <person name="Murat C."/>
            <person name="Nagy L.G."/>
            <person name="Nolan M."/>
            <person name="Ohm R.A."/>
            <person name="Patyshakuliyeva A."/>
            <person name="Rokas A."/>
            <person name="Ruiz-Duenas F.J."/>
            <person name="Sabat G."/>
            <person name="Salamov A."/>
            <person name="Samejima M."/>
            <person name="Schmutz J."/>
            <person name="Slot J.C."/>
            <person name="St John F."/>
            <person name="Stenlid J."/>
            <person name="Sun H."/>
            <person name="Sun S."/>
            <person name="Syed K."/>
            <person name="Tsang A."/>
            <person name="Wiebenga A."/>
            <person name="Young D."/>
            <person name="Pisabarro A."/>
            <person name="Eastwood D.C."/>
            <person name="Martin F."/>
            <person name="Cullen D."/>
            <person name="Grigoriev I.V."/>
            <person name="Hibbett D.S."/>
        </authorList>
    </citation>
    <scope>NUCLEOTIDE SEQUENCE [LARGE SCALE GENOMIC DNA]</scope>
    <source>
        <strain evidence="4 5">MD-104</strain>
    </source>
</reference>
<dbReference type="InterPro" id="IPR036236">
    <property type="entry name" value="Znf_C2H2_sf"/>
</dbReference>
<dbReference type="Proteomes" id="UP000218811">
    <property type="component" value="Unassembled WGS sequence"/>
</dbReference>
<accession>A0A2H3J2R9</accession>
<sequence>MPCFAEPPTTYCSLAMDPYQSSSNPTSTQQSLSATTDPSLYYDYRQQPAGAPMPASGYGAQQYAYQHSAPQYAGMNVTEQHSLRSPQYQGSMGHVSGQYGGAYPEQGQTLRNMPFSSAYPAGYHSGHGGAPSGMQRGASPAPHSPYGGQQYAPAAASTYGATAHHRHSPQSTRYIPTPAQTIQLQNMSSRGAAASNNIVIPPSSSPSPGVERYPCDKCDRTFSRPHDRKRHYESQHMMTSHMCKYCQKEFSRADSLKRHLDNGCDKMPAP</sequence>
<organism evidence="4 5">
    <name type="scientific">Wolfiporia cocos (strain MD-104)</name>
    <name type="common">Brown rot fungus</name>
    <dbReference type="NCBI Taxonomy" id="742152"/>
    <lineage>
        <taxon>Eukaryota</taxon>
        <taxon>Fungi</taxon>
        <taxon>Dikarya</taxon>
        <taxon>Basidiomycota</taxon>
        <taxon>Agaricomycotina</taxon>
        <taxon>Agaricomycetes</taxon>
        <taxon>Polyporales</taxon>
        <taxon>Phaeolaceae</taxon>
        <taxon>Wolfiporia</taxon>
    </lineage>
</organism>
<evidence type="ECO:0000256" key="1">
    <source>
        <dbReference type="PROSITE-ProRule" id="PRU00042"/>
    </source>
</evidence>
<keyword evidence="5" id="KW-1185">Reference proteome</keyword>
<feature type="compositionally biased region" description="Low complexity" evidence="2">
    <location>
        <begin position="20"/>
        <end position="33"/>
    </location>
</feature>
<keyword evidence="1" id="KW-0479">Metal-binding</keyword>
<gene>
    <name evidence="4" type="ORF">WOLCODRAFT_166606</name>
</gene>
<dbReference type="OMA" id="GVERYPC"/>
<feature type="domain" description="C2H2-type" evidence="3">
    <location>
        <begin position="213"/>
        <end position="236"/>
    </location>
</feature>
<dbReference type="Pfam" id="PF00096">
    <property type="entry name" value="zf-C2H2"/>
    <property type="match status" value="2"/>
</dbReference>